<name>A0A3S8ZZ89_9BACL</name>
<feature type="domain" description="Activator of Hsp90 ATPase homologue 1/2-like C-terminal" evidence="2">
    <location>
        <begin position="22"/>
        <end position="132"/>
    </location>
</feature>
<protein>
    <submittedName>
        <fullName evidence="3">SRPBCC family protein</fullName>
    </submittedName>
</protein>
<dbReference type="AlphaFoldDB" id="A0A3S8ZZ89"/>
<dbReference type="Pfam" id="PF08327">
    <property type="entry name" value="AHSA1"/>
    <property type="match status" value="1"/>
</dbReference>
<dbReference type="RefSeq" id="WP_126012151.1">
    <property type="nucleotide sequence ID" value="NZ_CP034437.1"/>
</dbReference>
<comment type="similarity">
    <text evidence="1">Belongs to the AHA1 family.</text>
</comment>
<gene>
    <name evidence="3" type="ORF">EJC50_02930</name>
</gene>
<dbReference type="CDD" id="cd08899">
    <property type="entry name" value="SRPBCC_CalC_Aha1-like_6"/>
    <property type="match status" value="1"/>
</dbReference>
<dbReference type="OrthoDB" id="9803476at2"/>
<accession>A0A3S8ZZ89</accession>
<dbReference type="KEGG" id="palb:EJC50_02930"/>
<dbReference type="Proteomes" id="UP000272528">
    <property type="component" value="Chromosome"/>
</dbReference>
<keyword evidence="4" id="KW-1185">Reference proteome</keyword>
<dbReference type="InterPro" id="IPR023393">
    <property type="entry name" value="START-like_dom_sf"/>
</dbReference>
<reference evidence="4" key="1">
    <citation type="submission" date="2018-12" db="EMBL/GenBank/DDBJ databases">
        <title>Genome sequence of Peanibacillus sp.</title>
        <authorList>
            <person name="Subramani G."/>
            <person name="Srinivasan S."/>
            <person name="Kim M.K."/>
        </authorList>
    </citation>
    <scope>NUCLEOTIDE SEQUENCE [LARGE SCALE GENOMIC DNA]</scope>
    <source>
        <strain evidence="4">18JY67-1</strain>
    </source>
</reference>
<evidence type="ECO:0000256" key="1">
    <source>
        <dbReference type="ARBA" id="ARBA00006817"/>
    </source>
</evidence>
<evidence type="ECO:0000313" key="3">
    <source>
        <dbReference type="EMBL" id="AZN38745.1"/>
    </source>
</evidence>
<evidence type="ECO:0000313" key="4">
    <source>
        <dbReference type="Proteomes" id="UP000272528"/>
    </source>
</evidence>
<evidence type="ECO:0000259" key="2">
    <source>
        <dbReference type="Pfam" id="PF08327"/>
    </source>
</evidence>
<organism evidence="3 4">
    <name type="scientific">Paenibacillus albus</name>
    <dbReference type="NCBI Taxonomy" id="2495582"/>
    <lineage>
        <taxon>Bacteria</taxon>
        <taxon>Bacillati</taxon>
        <taxon>Bacillota</taxon>
        <taxon>Bacilli</taxon>
        <taxon>Bacillales</taxon>
        <taxon>Paenibacillaceae</taxon>
        <taxon>Paenibacillus</taxon>
    </lineage>
</organism>
<sequence length="160" mass="18355">MLAVVQQAGDGYTARFERAFNHSVQQVWAYLTDNELLSTWFSELRVGELREGGSMKFHMPGGGDVLEMPILEMKLQSVLEYTWGEDVVRFELYPEVAGCKLVLIEKLSKLIDHTPRDLAGWHVCLEVIGALLDGRTIESRKDQWKHWFERYQEALAGLRG</sequence>
<dbReference type="SUPFAM" id="SSF55961">
    <property type="entry name" value="Bet v1-like"/>
    <property type="match status" value="1"/>
</dbReference>
<dbReference type="Gene3D" id="3.30.530.20">
    <property type="match status" value="1"/>
</dbReference>
<proteinExistence type="inferred from homology"/>
<dbReference type="EMBL" id="CP034437">
    <property type="protein sequence ID" value="AZN38745.1"/>
    <property type="molecule type" value="Genomic_DNA"/>
</dbReference>
<dbReference type="InterPro" id="IPR013538">
    <property type="entry name" value="ASHA1/2-like_C"/>
</dbReference>